<reference evidence="4 5" key="1">
    <citation type="submission" date="2020-07" db="EMBL/GenBank/DDBJ databases">
        <title>Sequencing the genomes of 1000 actinobacteria strains.</title>
        <authorList>
            <person name="Klenk H.-P."/>
        </authorList>
    </citation>
    <scope>NUCLEOTIDE SEQUENCE [LARGE SCALE GENOMIC DNA]</scope>
    <source>
        <strain evidence="4 5">DSM 18248</strain>
    </source>
</reference>
<dbReference type="InterPro" id="IPR050273">
    <property type="entry name" value="GppA/Ppx_hydrolase"/>
</dbReference>
<sequence length="315" mass="33453">MRLGVLDIGSNTGHLLVVDAHGGAAPLPAYSYKEPLRLAEHLVPDGPDEGAVSEDGIDALTAFTAQALDVAEEKGCEEILAFATSAVRDSANADAVLDHVHERTDMRIEVLSGEDEARLTFLAVRRWFGWSAGRLAVFDIGGGSLEIAGGADEAPDVAWSLPLGAARLARAHFGGGTPDVDDIKKLRRSIRAEIARDAGHLLRVGPPDHAAATSKTFRSLARICGAAPSSEGPLVQRLLPLEELRAWIPKLVEMGHDELASLPGVSSSRTHQIVPGALVAEACMDIFDLEALEVCPWALREGVILEKLDQLPVLG</sequence>
<evidence type="ECO:0000256" key="1">
    <source>
        <dbReference type="ARBA" id="ARBA00007125"/>
    </source>
</evidence>
<dbReference type="PANTHER" id="PTHR30005">
    <property type="entry name" value="EXOPOLYPHOSPHATASE"/>
    <property type="match status" value="1"/>
</dbReference>
<keyword evidence="2 4" id="KW-0378">Hydrolase</keyword>
<accession>A0A7Y9YAM1</accession>
<dbReference type="GO" id="GO:0008894">
    <property type="term" value="F:guanosine-5'-triphosphate,3'-diphosphate diphosphatase activity"/>
    <property type="evidence" value="ECO:0007669"/>
    <property type="project" value="UniProtKB-EC"/>
</dbReference>
<proteinExistence type="inferred from homology"/>
<comment type="caution">
    <text evidence="4">The sequence shown here is derived from an EMBL/GenBank/DDBJ whole genome shotgun (WGS) entry which is preliminary data.</text>
</comment>
<dbReference type="Proteomes" id="UP000537326">
    <property type="component" value="Unassembled WGS sequence"/>
</dbReference>
<dbReference type="Gene3D" id="3.30.420.150">
    <property type="entry name" value="Exopolyphosphatase. Domain 2"/>
    <property type="match status" value="1"/>
</dbReference>
<dbReference type="Pfam" id="PF02541">
    <property type="entry name" value="Ppx-GppA"/>
    <property type="match status" value="1"/>
</dbReference>
<gene>
    <name evidence="4" type="ORF">BKA05_000185</name>
</gene>
<dbReference type="CDD" id="cd24056">
    <property type="entry name" value="ASKHA_NBD_MtPPX1-like"/>
    <property type="match status" value="1"/>
</dbReference>
<evidence type="ECO:0000313" key="5">
    <source>
        <dbReference type="Proteomes" id="UP000537326"/>
    </source>
</evidence>
<dbReference type="SUPFAM" id="SSF53067">
    <property type="entry name" value="Actin-like ATPase domain"/>
    <property type="match status" value="2"/>
</dbReference>
<evidence type="ECO:0000259" key="3">
    <source>
        <dbReference type="Pfam" id="PF02541"/>
    </source>
</evidence>
<dbReference type="FunFam" id="3.30.420.150:FF:000006">
    <property type="entry name" value="Ppx/GppA family phosphatase"/>
    <property type="match status" value="1"/>
</dbReference>
<dbReference type="AlphaFoldDB" id="A0A7Y9YAM1"/>
<comment type="similarity">
    <text evidence="1">Belongs to the GppA/Ppx family.</text>
</comment>
<organism evidence="4 5">
    <name type="scientific">Nocardioides marinus</name>
    <dbReference type="NCBI Taxonomy" id="374514"/>
    <lineage>
        <taxon>Bacteria</taxon>
        <taxon>Bacillati</taxon>
        <taxon>Actinomycetota</taxon>
        <taxon>Actinomycetes</taxon>
        <taxon>Propionibacteriales</taxon>
        <taxon>Nocardioidaceae</taxon>
        <taxon>Nocardioides</taxon>
    </lineage>
</organism>
<evidence type="ECO:0000256" key="2">
    <source>
        <dbReference type="ARBA" id="ARBA00022801"/>
    </source>
</evidence>
<dbReference type="EMBL" id="JACBZI010000001">
    <property type="protein sequence ID" value="NYI08670.1"/>
    <property type="molecule type" value="Genomic_DNA"/>
</dbReference>
<dbReference type="EC" id="3.6.1.40" evidence="4"/>
<name>A0A7Y9YAM1_9ACTN</name>
<dbReference type="PANTHER" id="PTHR30005:SF0">
    <property type="entry name" value="RETROGRADE REGULATION PROTEIN 2"/>
    <property type="match status" value="1"/>
</dbReference>
<feature type="domain" description="Ppx/GppA phosphatase N-terminal" evidence="3">
    <location>
        <begin position="30"/>
        <end position="310"/>
    </location>
</feature>
<evidence type="ECO:0000313" key="4">
    <source>
        <dbReference type="EMBL" id="NYI08670.1"/>
    </source>
</evidence>
<protein>
    <submittedName>
        <fullName evidence="4">Exopolyphosphatase/guanosine-5'-triphosphate, 3'-diphosphate pyrophosphatase</fullName>
        <ecNumber evidence="4">3.6.1.11</ecNumber>
        <ecNumber evidence="4">3.6.1.40</ecNumber>
    </submittedName>
</protein>
<dbReference type="InterPro" id="IPR003695">
    <property type="entry name" value="Ppx_GppA_N"/>
</dbReference>
<dbReference type="RefSeq" id="WP_179529753.1">
    <property type="nucleotide sequence ID" value="NZ_BAAAPP010000002.1"/>
</dbReference>
<dbReference type="Gene3D" id="3.30.420.40">
    <property type="match status" value="1"/>
</dbReference>
<dbReference type="GO" id="GO:0004309">
    <property type="term" value="F:exopolyphosphatase activity"/>
    <property type="evidence" value="ECO:0007669"/>
    <property type="project" value="UniProtKB-EC"/>
</dbReference>
<keyword evidence="5" id="KW-1185">Reference proteome</keyword>
<dbReference type="EC" id="3.6.1.11" evidence="4"/>
<dbReference type="InterPro" id="IPR043129">
    <property type="entry name" value="ATPase_NBD"/>
</dbReference>